<keyword evidence="2" id="KW-1185">Reference proteome</keyword>
<protein>
    <submittedName>
        <fullName evidence="1">Uncharacterized protein</fullName>
    </submittedName>
</protein>
<proteinExistence type="predicted"/>
<dbReference type="Proteomes" id="UP000489600">
    <property type="component" value="Unassembled WGS sequence"/>
</dbReference>
<evidence type="ECO:0000313" key="1">
    <source>
        <dbReference type="EMBL" id="VVB04352.1"/>
    </source>
</evidence>
<accession>A0A565BSL6</accession>
<reference evidence="1" key="1">
    <citation type="submission" date="2019-07" db="EMBL/GenBank/DDBJ databases">
        <authorList>
            <person name="Dittberner H."/>
        </authorList>
    </citation>
    <scope>NUCLEOTIDE SEQUENCE [LARGE SCALE GENOMIC DNA]</scope>
</reference>
<organism evidence="1 2">
    <name type="scientific">Arabis nemorensis</name>
    <dbReference type="NCBI Taxonomy" id="586526"/>
    <lineage>
        <taxon>Eukaryota</taxon>
        <taxon>Viridiplantae</taxon>
        <taxon>Streptophyta</taxon>
        <taxon>Embryophyta</taxon>
        <taxon>Tracheophyta</taxon>
        <taxon>Spermatophyta</taxon>
        <taxon>Magnoliopsida</taxon>
        <taxon>eudicotyledons</taxon>
        <taxon>Gunneridae</taxon>
        <taxon>Pentapetalae</taxon>
        <taxon>rosids</taxon>
        <taxon>malvids</taxon>
        <taxon>Brassicales</taxon>
        <taxon>Brassicaceae</taxon>
        <taxon>Arabideae</taxon>
        <taxon>Arabis</taxon>
    </lineage>
</organism>
<evidence type="ECO:0000313" key="2">
    <source>
        <dbReference type="Proteomes" id="UP000489600"/>
    </source>
</evidence>
<gene>
    <name evidence="1" type="ORF">ANE_LOCUS14796</name>
</gene>
<dbReference type="AlphaFoldDB" id="A0A565BSL6"/>
<name>A0A565BSL6_9BRAS</name>
<sequence>MELITHSNLLALSYERRVRRFVAKLEGYSAMRARAEQVLILRKRLADHVPTRRTFPRRPRMRGRE</sequence>
<comment type="caution">
    <text evidence="1">The sequence shown here is derived from an EMBL/GenBank/DDBJ whole genome shotgun (WGS) entry which is preliminary data.</text>
</comment>
<dbReference type="EMBL" id="CABITT030000005">
    <property type="protein sequence ID" value="VVB04352.1"/>
    <property type="molecule type" value="Genomic_DNA"/>
</dbReference>